<dbReference type="SUPFAM" id="SSF46785">
    <property type="entry name" value="Winged helix' DNA-binding domain"/>
    <property type="match status" value="1"/>
</dbReference>
<name>A0ABT0KSF0_9GAMM</name>
<dbReference type="CDD" id="cd00090">
    <property type="entry name" value="HTH_ARSR"/>
    <property type="match status" value="1"/>
</dbReference>
<dbReference type="PANTHER" id="PTHR30154:SF34">
    <property type="entry name" value="TRANSCRIPTIONAL REGULATOR AZLB"/>
    <property type="match status" value="1"/>
</dbReference>
<evidence type="ECO:0000256" key="2">
    <source>
        <dbReference type="ARBA" id="ARBA00023125"/>
    </source>
</evidence>
<dbReference type="Proteomes" id="UP001202134">
    <property type="component" value="Unassembled WGS sequence"/>
</dbReference>
<organism evidence="5 6">
    <name type="scientific">Shewanella electrodiphila</name>
    <dbReference type="NCBI Taxonomy" id="934143"/>
    <lineage>
        <taxon>Bacteria</taxon>
        <taxon>Pseudomonadati</taxon>
        <taxon>Pseudomonadota</taxon>
        <taxon>Gammaproteobacteria</taxon>
        <taxon>Alteromonadales</taxon>
        <taxon>Shewanellaceae</taxon>
        <taxon>Shewanella</taxon>
    </lineage>
</organism>
<proteinExistence type="predicted"/>
<dbReference type="EMBL" id="JAKIKU010000009">
    <property type="protein sequence ID" value="MCL1046762.1"/>
    <property type="molecule type" value="Genomic_DNA"/>
</dbReference>
<dbReference type="PANTHER" id="PTHR30154">
    <property type="entry name" value="LEUCINE-RESPONSIVE REGULATORY PROTEIN"/>
    <property type="match status" value="1"/>
</dbReference>
<feature type="domain" description="HTH asnC-type" evidence="4">
    <location>
        <begin position="6"/>
        <end position="67"/>
    </location>
</feature>
<gene>
    <name evidence="5" type="ORF">L2737_15730</name>
</gene>
<evidence type="ECO:0000256" key="1">
    <source>
        <dbReference type="ARBA" id="ARBA00023015"/>
    </source>
</evidence>
<dbReference type="InterPro" id="IPR011991">
    <property type="entry name" value="ArsR-like_HTH"/>
</dbReference>
<comment type="caution">
    <text evidence="5">The sequence shown here is derived from an EMBL/GenBank/DDBJ whole genome shotgun (WGS) entry which is preliminary data.</text>
</comment>
<evidence type="ECO:0000256" key="3">
    <source>
        <dbReference type="ARBA" id="ARBA00023163"/>
    </source>
</evidence>
<dbReference type="SUPFAM" id="SSF54909">
    <property type="entry name" value="Dimeric alpha+beta barrel"/>
    <property type="match status" value="1"/>
</dbReference>
<evidence type="ECO:0000313" key="6">
    <source>
        <dbReference type="Proteomes" id="UP001202134"/>
    </source>
</evidence>
<dbReference type="InterPro" id="IPR011008">
    <property type="entry name" value="Dimeric_a/b-barrel"/>
</dbReference>
<evidence type="ECO:0000313" key="5">
    <source>
        <dbReference type="EMBL" id="MCL1046762.1"/>
    </source>
</evidence>
<dbReference type="SMART" id="SM00344">
    <property type="entry name" value="HTH_ASNC"/>
    <property type="match status" value="1"/>
</dbReference>
<dbReference type="Gene3D" id="1.10.10.10">
    <property type="entry name" value="Winged helix-like DNA-binding domain superfamily/Winged helix DNA-binding domain"/>
    <property type="match status" value="1"/>
</dbReference>
<keyword evidence="1" id="KW-0805">Transcription regulation</keyword>
<evidence type="ECO:0000259" key="4">
    <source>
        <dbReference type="PROSITE" id="PS50956"/>
    </source>
</evidence>
<dbReference type="PROSITE" id="PS50956">
    <property type="entry name" value="HTH_ASNC_2"/>
    <property type="match status" value="1"/>
</dbReference>
<dbReference type="InterPro" id="IPR019885">
    <property type="entry name" value="Tscrpt_reg_HTH_AsnC-type_CS"/>
</dbReference>
<keyword evidence="6" id="KW-1185">Reference proteome</keyword>
<dbReference type="PROSITE" id="PS00519">
    <property type="entry name" value="HTH_ASNC_1"/>
    <property type="match status" value="1"/>
</dbReference>
<dbReference type="Gene3D" id="3.30.70.920">
    <property type="match status" value="1"/>
</dbReference>
<accession>A0ABT0KSF0</accession>
<dbReference type="RefSeq" id="WP_102435604.1">
    <property type="nucleotide sequence ID" value="NZ_JAKIKU010000009.1"/>
</dbReference>
<sequence>MTQLTLDKIDFAILSALQRHGRLSNQELAINVGLSPSPCSRRVKALEDAGFIAGYATLLNAEQFNLALTVYIQIRLEKHASDILEAFEADIINYEEVQECSLITGSEADYHLKVLVKDMQHYKVFLLDKLTTNPHIAGIHSSFVLKKVKSSTAIPIS</sequence>
<dbReference type="InterPro" id="IPR000485">
    <property type="entry name" value="AsnC-type_HTH_dom"/>
</dbReference>
<keyword evidence="3" id="KW-0804">Transcription</keyword>
<dbReference type="InterPro" id="IPR019888">
    <property type="entry name" value="Tscrpt_reg_AsnC-like"/>
</dbReference>
<protein>
    <submittedName>
        <fullName evidence="5">Lrp/AsnC family transcriptional regulator</fullName>
    </submittedName>
</protein>
<dbReference type="InterPro" id="IPR036390">
    <property type="entry name" value="WH_DNA-bd_sf"/>
</dbReference>
<dbReference type="InterPro" id="IPR019887">
    <property type="entry name" value="Tscrpt_reg_AsnC/Lrp_C"/>
</dbReference>
<dbReference type="PRINTS" id="PR00033">
    <property type="entry name" value="HTHASNC"/>
</dbReference>
<dbReference type="Pfam" id="PF01037">
    <property type="entry name" value="AsnC_trans_reg"/>
    <property type="match status" value="1"/>
</dbReference>
<dbReference type="InterPro" id="IPR036388">
    <property type="entry name" value="WH-like_DNA-bd_sf"/>
</dbReference>
<keyword evidence="2" id="KW-0238">DNA-binding</keyword>
<dbReference type="Pfam" id="PF13412">
    <property type="entry name" value="HTH_24"/>
    <property type="match status" value="1"/>
</dbReference>
<reference evidence="5 6" key="1">
    <citation type="submission" date="2022-01" db="EMBL/GenBank/DDBJ databases">
        <title>Whole genome-based taxonomy of the Shewanellaceae.</title>
        <authorList>
            <person name="Martin-Rodriguez A.J."/>
        </authorList>
    </citation>
    <scope>NUCLEOTIDE SEQUENCE [LARGE SCALE GENOMIC DNA]</scope>
    <source>
        <strain evidence="5 6">DSM 24955</strain>
    </source>
</reference>